<dbReference type="EMBL" id="CM029053">
    <property type="protein sequence ID" value="KAG2549460.1"/>
    <property type="molecule type" value="Genomic_DNA"/>
</dbReference>
<organism evidence="2 3">
    <name type="scientific">Panicum virgatum</name>
    <name type="common">Blackwell switchgrass</name>
    <dbReference type="NCBI Taxonomy" id="38727"/>
    <lineage>
        <taxon>Eukaryota</taxon>
        <taxon>Viridiplantae</taxon>
        <taxon>Streptophyta</taxon>
        <taxon>Embryophyta</taxon>
        <taxon>Tracheophyta</taxon>
        <taxon>Spermatophyta</taxon>
        <taxon>Magnoliopsida</taxon>
        <taxon>Liliopsida</taxon>
        <taxon>Poales</taxon>
        <taxon>Poaceae</taxon>
        <taxon>PACMAD clade</taxon>
        <taxon>Panicoideae</taxon>
        <taxon>Panicodae</taxon>
        <taxon>Paniceae</taxon>
        <taxon>Panicinae</taxon>
        <taxon>Panicum</taxon>
        <taxon>Panicum sect. Hiantes</taxon>
    </lineage>
</organism>
<evidence type="ECO:0000313" key="3">
    <source>
        <dbReference type="Proteomes" id="UP000823388"/>
    </source>
</evidence>
<gene>
    <name evidence="2" type="ORF">PVAP13_9KG250726</name>
</gene>
<reference evidence="2" key="1">
    <citation type="submission" date="2020-05" db="EMBL/GenBank/DDBJ databases">
        <title>WGS assembly of Panicum virgatum.</title>
        <authorList>
            <person name="Lovell J.T."/>
            <person name="Jenkins J."/>
            <person name="Shu S."/>
            <person name="Juenger T.E."/>
            <person name="Schmutz J."/>
        </authorList>
    </citation>
    <scope>NUCLEOTIDE SEQUENCE</scope>
    <source>
        <strain evidence="2">AP13</strain>
    </source>
</reference>
<evidence type="ECO:0000313" key="2">
    <source>
        <dbReference type="EMBL" id="KAG2549460.1"/>
    </source>
</evidence>
<feature type="region of interest" description="Disordered" evidence="1">
    <location>
        <begin position="40"/>
        <end position="72"/>
    </location>
</feature>
<sequence length="72" mass="8291">MCCLQRHLQRLYQQRDTRELISSAAAYQFPLHHTEKILLSNADQSDKTQGSMTLGMAVDCRKKHNHPVVPRS</sequence>
<dbReference type="Proteomes" id="UP000823388">
    <property type="component" value="Chromosome 9K"/>
</dbReference>
<feature type="compositionally biased region" description="Polar residues" evidence="1">
    <location>
        <begin position="41"/>
        <end position="52"/>
    </location>
</feature>
<name>A0A8T0NJC3_PANVG</name>
<evidence type="ECO:0000256" key="1">
    <source>
        <dbReference type="SAM" id="MobiDB-lite"/>
    </source>
</evidence>
<comment type="caution">
    <text evidence="2">The sequence shown here is derived from an EMBL/GenBank/DDBJ whole genome shotgun (WGS) entry which is preliminary data.</text>
</comment>
<keyword evidence="3" id="KW-1185">Reference proteome</keyword>
<dbReference type="AlphaFoldDB" id="A0A8T0NJC3"/>
<accession>A0A8T0NJC3</accession>
<protein>
    <submittedName>
        <fullName evidence="2">Uncharacterized protein</fullName>
    </submittedName>
</protein>
<proteinExistence type="predicted"/>